<comment type="caution">
    <text evidence="5">The sequence shown here is derived from an EMBL/GenBank/DDBJ whole genome shotgun (WGS) entry which is preliminary data.</text>
</comment>
<evidence type="ECO:0000313" key="5">
    <source>
        <dbReference type="EMBL" id="KAJ5315151.1"/>
    </source>
</evidence>
<dbReference type="Proteomes" id="UP001147746">
    <property type="component" value="Unassembled WGS sequence"/>
</dbReference>
<proteinExistence type="predicted"/>
<feature type="repeat" description="WD" evidence="3">
    <location>
        <begin position="913"/>
        <end position="954"/>
    </location>
</feature>
<evidence type="ECO:0000259" key="4">
    <source>
        <dbReference type="PROSITE" id="PS50837"/>
    </source>
</evidence>
<keyword evidence="2" id="KW-0677">Repeat</keyword>
<dbReference type="InterPro" id="IPR015943">
    <property type="entry name" value="WD40/YVTN_repeat-like_dom_sf"/>
</dbReference>
<keyword evidence="6" id="KW-1185">Reference proteome</keyword>
<dbReference type="PROSITE" id="PS50837">
    <property type="entry name" value="NACHT"/>
    <property type="match status" value="1"/>
</dbReference>
<dbReference type="PROSITE" id="PS50294">
    <property type="entry name" value="WD_REPEATS_REGION"/>
    <property type="match status" value="8"/>
</dbReference>
<dbReference type="Pfam" id="PF00400">
    <property type="entry name" value="WD40"/>
    <property type="match status" value="9"/>
</dbReference>
<dbReference type="PROSITE" id="PS00678">
    <property type="entry name" value="WD_REPEATS_1"/>
    <property type="match status" value="7"/>
</dbReference>
<evidence type="ECO:0000256" key="1">
    <source>
        <dbReference type="ARBA" id="ARBA00022574"/>
    </source>
</evidence>
<dbReference type="Pfam" id="PF24883">
    <property type="entry name" value="NPHP3_N"/>
    <property type="match status" value="1"/>
</dbReference>
<feature type="repeat" description="WD" evidence="3">
    <location>
        <begin position="956"/>
        <end position="988"/>
    </location>
</feature>
<dbReference type="InterPro" id="IPR001680">
    <property type="entry name" value="WD40_rpt"/>
</dbReference>
<dbReference type="InterPro" id="IPR036322">
    <property type="entry name" value="WD40_repeat_dom_sf"/>
</dbReference>
<dbReference type="Gene3D" id="2.130.10.10">
    <property type="entry name" value="YVTN repeat-like/Quinoprotein amine dehydrogenase"/>
    <property type="match status" value="5"/>
</dbReference>
<accession>A0A9W9PVB1</accession>
<dbReference type="InterPro" id="IPR020472">
    <property type="entry name" value="WD40_PAC1"/>
</dbReference>
<evidence type="ECO:0000256" key="3">
    <source>
        <dbReference type="PROSITE-ProRule" id="PRU00221"/>
    </source>
</evidence>
<evidence type="ECO:0000313" key="6">
    <source>
        <dbReference type="Proteomes" id="UP001147746"/>
    </source>
</evidence>
<dbReference type="InterPro" id="IPR019775">
    <property type="entry name" value="WD40_repeat_CS"/>
</dbReference>
<dbReference type="SUPFAM" id="SSF50998">
    <property type="entry name" value="Quinoprotein alcohol dehydrogenase-like"/>
    <property type="match status" value="1"/>
</dbReference>
<feature type="repeat" description="WD" evidence="3">
    <location>
        <begin position="707"/>
        <end position="748"/>
    </location>
</feature>
<gene>
    <name evidence="5" type="ORF">N7476_005458</name>
</gene>
<name>A0A9W9PVB1_9EURO</name>
<dbReference type="SUPFAM" id="SSF52540">
    <property type="entry name" value="P-loop containing nucleoside triphosphate hydrolases"/>
    <property type="match status" value="1"/>
</dbReference>
<dbReference type="SMART" id="SM00320">
    <property type="entry name" value="WD40"/>
    <property type="match status" value="9"/>
</dbReference>
<dbReference type="InterPro" id="IPR007111">
    <property type="entry name" value="NACHT_NTPase"/>
</dbReference>
<feature type="repeat" description="WD" evidence="3">
    <location>
        <begin position="1041"/>
        <end position="1082"/>
    </location>
</feature>
<dbReference type="CDD" id="cd00200">
    <property type="entry name" value="WD40"/>
    <property type="match status" value="2"/>
</dbReference>
<feature type="repeat" description="WD" evidence="3">
    <location>
        <begin position="790"/>
        <end position="830"/>
    </location>
</feature>
<feature type="repeat" description="WD" evidence="3">
    <location>
        <begin position="872"/>
        <end position="912"/>
    </location>
</feature>
<reference evidence="5" key="1">
    <citation type="submission" date="2022-12" db="EMBL/GenBank/DDBJ databases">
        <authorList>
            <person name="Petersen C."/>
        </authorList>
    </citation>
    <scope>NUCLEOTIDE SEQUENCE</scope>
    <source>
        <strain evidence="5">IBT 21472</strain>
    </source>
</reference>
<dbReference type="AlphaFoldDB" id="A0A9W9PVB1"/>
<dbReference type="InterPro" id="IPR050349">
    <property type="entry name" value="WD_LIS1/nudF_dynein_reg"/>
</dbReference>
<evidence type="ECO:0000256" key="2">
    <source>
        <dbReference type="ARBA" id="ARBA00022737"/>
    </source>
</evidence>
<reference evidence="5" key="2">
    <citation type="journal article" date="2023" name="IMA Fungus">
        <title>Comparative genomic study of the Penicillium genus elucidates a diverse pangenome and 15 lateral gene transfer events.</title>
        <authorList>
            <person name="Petersen C."/>
            <person name="Sorensen T."/>
            <person name="Nielsen M.R."/>
            <person name="Sondergaard T.E."/>
            <person name="Sorensen J.L."/>
            <person name="Fitzpatrick D.A."/>
            <person name="Frisvad J.C."/>
            <person name="Nielsen K.L."/>
        </authorList>
    </citation>
    <scope>NUCLEOTIDE SEQUENCE</scope>
    <source>
        <strain evidence="5">IBT 21472</strain>
    </source>
</reference>
<keyword evidence="1 3" id="KW-0853">WD repeat</keyword>
<dbReference type="PROSITE" id="PS50082">
    <property type="entry name" value="WD_REPEATS_2"/>
    <property type="match status" value="9"/>
</dbReference>
<dbReference type="Gene3D" id="3.40.50.300">
    <property type="entry name" value="P-loop containing nucleotide triphosphate hydrolases"/>
    <property type="match status" value="1"/>
</dbReference>
<feature type="repeat" description="WD" evidence="3">
    <location>
        <begin position="748"/>
        <end position="789"/>
    </location>
</feature>
<feature type="domain" description="NACHT" evidence="4">
    <location>
        <begin position="175"/>
        <end position="324"/>
    </location>
</feature>
<dbReference type="InterPro" id="IPR027417">
    <property type="entry name" value="P-loop_NTPase"/>
</dbReference>
<dbReference type="InterPro" id="IPR056884">
    <property type="entry name" value="NPHP3-like_N"/>
</dbReference>
<dbReference type="SUPFAM" id="SSF50978">
    <property type="entry name" value="WD40 repeat-like"/>
    <property type="match status" value="1"/>
</dbReference>
<dbReference type="PANTHER" id="PTHR44129">
    <property type="entry name" value="WD REPEAT-CONTAINING PROTEIN POP1"/>
    <property type="match status" value="1"/>
</dbReference>
<protein>
    <recommendedName>
        <fullName evidence="4">NACHT domain-containing protein</fullName>
    </recommendedName>
</protein>
<feature type="repeat" description="WD" evidence="3">
    <location>
        <begin position="999"/>
        <end position="1040"/>
    </location>
</feature>
<dbReference type="EMBL" id="JAPZBO010000005">
    <property type="protein sequence ID" value="KAJ5315151.1"/>
    <property type="molecule type" value="Genomic_DNA"/>
</dbReference>
<dbReference type="InterPro" id="IPR011047">
    <property type="entry name" value="Quinoprotein_ADH-like_sf"/>
</dbReference>
<dbReference type="PRINTS" id="PR00320">
    <property type="entry name" value="GPROTEINBRPT"/>
</dbReference>
<feature type="repeat" description="WD" evidence="3">
    <location>
        <begin position="831"/>
        <end position="871"/>
    </location>
</feature>
<organism evidence="5 6">
    <name type="scientific">Penicillium atrosanguineum</name>
    <dbReference type="NCBI Taxonomy" id="1132637"/>
    <lineage>
        <taxon>Eukaryota</taxon>
        <taxon>Fungi</taxon>
        <taxon>Dikarya</taxon>
        <taxon>Ascomycota</taxon>
        <taxon>Pezizomycotina</taxon>
        <taxon>Eurotiomycetes</taxon>
        <taxon>Eurotiomycetidae</taxon>
        <taxon>Eurotiales</taxon>
        <taxon>Aspergillaceae</taxon>
        <taxon>Penicillium</taxon>
    </lineage>
</organism>
<sequence>MEGVSSVSAIFAVIQFTVLYELKDLLSSPRGEKLRSSSQLCSHINVCSARLKDLEDKINPGDPVGKGKQLMKRFGVRALKWPLKRAETDSIIQGLRRDREIFLAALQIDGTRILVVVDQRTEDIDKNLDLHKLPSASGAEFNSHINQHEDECLPGTRTELLRQIIEWTTSPHGKCIFWLQGLAGTGKSTISRTVARSLKNENFLGASFFFRRGEEDRGSATKLFTTITRRLLMGVPGLVPHIRKALSAEPDIAAMSLKEQFEKLLLRPLLSLKSAHGQIQTVIIVIDALDEFEGDKDIQLILQLLPQLQKPTAIRVRVFLTSRPELPINQGFSKITDHQHLILQNIPEAVTQGDISLFFYARFAKLRDSRDDLPSGWPGNENILALTAISVPLFISAATVCRFLEHEKFEPAVRLEALLKDQSKYATKMERTYLPILERLLEGEDDEDSTQLLENLKNIIGAIIILAVPLSVNTFSQLLNIRVWAIKTLLRSFHSVLNIPTDDDIPIRTLHLSFRDCLVLSKSPFRVDEQKTHKNIVKSCLAAMRHPSKGLKKNICDLSKFTIRRTEVDAQSIKKHLSLGFQYASHYWVYHLARCKELITEVDDVLAFLQTHFLHWFEAMCLLGLTFEVVANIDLLQSVLQFLHDAKRFALKIRQMADEFPLQINRAGLIFAPTMALIRKQFEKDLPSWIRVLSNIPERWSAELQALEGHSGWIQTVAFWPDGRLLASGADDETVRLWDTTTGVLQMTLDHDDSVRSVAFSQDGRLLASGSTSGILWIWNTATGDLERTFTGHSDPILSVAFSSAGQLASCSIDSTVRLWNMVTGTIQHVFTGPSGWVYSVAFSVDGRLASCFDDNTVRLWNAATGELERTFPGHSATITSVGFLADGRLFSCSNDMTVRLWDTDTGDLLQILEGHCDQLTSAAFSQEGRLLATSSDDKTVRLWDTATGASLLRTLRGHSSWVTSVAFSPDGRLLASGSDDGRIILWNAVTGVQSSPPNSSHAAPVMSVVFSPDGSLIASGSKDSTIGLWNTATGTTRPQLYGHTRSVESVAFSPDGLLIASGSKDETIRLWDTATGKLRKTSRANGEVTDLEFCKDGSCLRTNLGYFEIPSLRQTVPLSLDKPEAKTFLVENMWLRLPNERAIWLPADYRAVCSAVKGNTLALGHESGKVTFIEFRP</sequence>